<sequence length="526" mass="58821">MATYTCITCRVAFEDAEMQRAHYKTDWHRYNLKRKVADMAPVTAEGFQERVRAQRAVAEQESKGTATYCTVCSKKFACFNAYENHLKSRRHVELEKKAVNRKVEMMNEKNLEKGLGVDSLDKDAVNAAIQQAIKAQPSPKKALPAPKKESGNPVPVASGGRVTDDRDAAEKPPRLQWFEQQARKLAKQQGEEESEEEDVDGDDWEDIDSDEELECEDAESMDELEELDAEEEEAVGSAPPGAIPVTDCLFCPHHSSSLMKNVAHMTKIHSFFIPDIEYLSDLKGLIKYLGEKVGVGKICLWCNEKGKSFYSTEAVQAHMNDKSHCKLLTDGDAALEFADFYDFRSSYPDHKEGEGPDGTEELPSEKTLDYDDETMELILPSGARVGHRSLMRYYKQRFGLSRAVTVAKNQKAVGRVLQQYRALGWTGSTGTREWTAADLPRNALQAGAWGEVASIYLALMGPPYGNLNLSALGFHSHLMCLRQQAQSPVTSNLIFLSQQLSKTAYASLTFSKGYCYQNNYLIMVKG</sequence>
<proteinExistence type="inferred from homology"/>
<dbReference type="GO" id="GO:0005737">
    <property type="term" value="C:cytoplasm"/>
    <property type="evidence" value="ECO:0007669"/>
    <property type="project" value="UniProtKB-SubCell"/>
</dbReference>
<evidence type="ECO:0000256" key="4">
    <source>
        <dbReference type="ARBA" id="ARBA00022517"/>
    </source>
</evidence>
<evidence type="ECO:0000256" key="12">
    <source>
        <dbReference type="ARBA" id="ARBA00061808"/>
    </source>
</evidence>
<keyword evidence="3" id="KW-0963">Cytoplasm</keyword>
<dbReference type="InterPro" id="IPR041661">
    <property type="entry name" value="ZN622/Rei1/Reh1_Znf-C2H2"/>
</dbReference>
<dbReference type="GO" id="GO:0030687">
    <property type="term" value="C:preribosome, large subunit precursor"/>
    <property type="evidence" value="ECO:0007669"/>
    <property type="project" value="TreeGrafter"/>
</dbReference>
<dbReference type="SMART" id="SM00355">
    <property type="entry name" value="ZnF_C2H2"/>
    <property type="match status" value="4"/>
</dbReference>
<dbReference type="EMBL" id="JACASE010000008">
    <property type="protein sequence ID" value="KAF6442930.1"/>
    <property type="molecule type" value="Genomic_DNA"/>
</dbReference>
<keyword evidence="8" id="KW-0862">Zinc</keyword>
<dbReference type="InterPro" id="IPR003604">
    <property type="entry name" value="Matrin/U1-like-C_Znf_C2H2"/>
</dbReference>
<name>A0A7J8F5P2_ROUAE</name>
<dbReference type="SUPFAM" id="SSF57667">
    <property type="entry name" value="beta-beta-alpha zinc fingers"/>
    <property type="match status" value="2"/>
</dbReference>
<evidence type="ECO:0000256" key="10">
    <source>
        <dbReference type="ARBA" id="ARBA00034126"/>
    </source>
</evidence>
<evidence type="ECO:0000256" key="7">
    <source>
        <dbReference type="ARBA" id="ARBA00022771"/>
    </source>
</evidence>
<dbReference type="Gene3D" id="3.30.160.60">
    <property type="entry name" value="Classic Zinc Finger"/>
    <property type="match status" value="1"/>
</dbReference>
<comment type="caution">
    <text evidence="17">The sequence shown here is derived from an EMBL/GenBank/DDBJ whole genome shotgun (WGS) entry which is preliminary data.</text>
</comment>
<feature type="compositionally biased region" description="Basic and acidic residues" evidence="15">
    <location>
        <begin position="162"/>
        <end position="173"/>
    </location>
</feature>
<comment type="subunit">
    <text evidence="12">Homo- and heterodimer. Associates with pre-60S ribosomal particles. Interacts with MELK and MYBL2. Interacts with DNAJC21.</text>
</comment>
<dbReference type="PANTHER" id="PTHR13182">
    <property type="entry name" value="ZINC FINGER PROTEIN 622"/>
    <property type="match status" value="1"/>
</dbReference>
<comment type="function">
    <text evidence="11">Pre-60S-associated cytoplasmic factor involved in the cytoplasmic maturation of the 60S subunit.</text>
</comment>
<feature type="domain" description="C2H2-type" evidence="16">
    <location>
        <begin position="69"/>
        <end position="91"/>
    </location>
</feature>
<evidence type="ECO:0000256" key="1">
    <source>
        <dbReference type="ARBA" id="ARBA00004123"/>
    </source>
</evidence>
<dbReference type="InterPro" id="IPR013087">
    <property type="entry name" value="Znf_C2H2_type"/>
</dbReference>
<comment type="subcellular location">
    <subcellularLocation>
        <location evidence="2">Cytoplasm</location>
    </subcellularLocation>
    <subcellularLocation>
        <location evidence="1">Nucleus</location>
    </subcellularLocation>
</comment>
<evidence type="ECO:0000313" key="18">
    <source>
        <dbReference type="Proteomes" id="UP000593571"/>
    </source>
</evidence>
<evidence type="ECO:0000256" key="3">
    <source>
        <dbReference type="ARBA" id="ARBA00022490"/>
    </source>
</evidence>
<keyword evidence="18" id="KW-1185">Reference proteome</keyword>
<evidence type="ECO:0000256" key="14">
    <source>
        <dbReference type="ARBA" id="ARBA00078728"/>
    </source>
</evidence>
<keyword evidence="9" id="KW-0539">Nucleus</keyword>
<keyword evidence="5" id="KW-0479">Metal-binding</keyword>
<dbReference type="PROSITE" id="PS00028">
    <property type="entry name" value="ZINC_FINGER_C2H2_1"/>
    <property type="match status" value="2"/>
</dbReference>
<dbReference type="InterPro" id="IPR040025">
    <property type="entry name" value="Znf622/Rei1/Reh1"/>
</dbReference>
<evidence type="ECO:0000256" key="11">
    <source>
        <dbReference type="ARBA" id="ARBA00059765"/>
    </source>
</evidence>
<evidence type="ECO:0000256" key="13">
    <source>
        <dbReference type="ARBA" id="ARBA00071731"/>
    </source>
</evidence>
<gene>
    <name evidence="17" type="ORF">HJG63_021215</name>
</gene>
<evidence type="ECO:0000256" key="9">
    <source>
        <dbReference type="ARBA" id="ARBA00023242"/>
    </source>
</evidence>
<protein>
    <recommendedName>
        <fullName evidence="13">Cytoplasmic 60S subunit biogenesis factor ZNF622</fullName>
    </recommendedName>
    <alternativeName>
        <fullName evidence="14">Zinc finger protein 622</fullName>
    </alternativeName>
</protein>
<feature type="region of interest" description="Disordered" evidence="15">
    <location>
        <begin position="133"/>
        <end position="206"/>
    </location>
</feature>
<dbReference type="PANTHER" id="PTHR13182:SF8">
    <property type="entry name" value="CYTOPLASMIC 60S SUBUNIT BIOGENESIS FACTOR ZNF622"/>
    <property type="match status" value="1"/>
</dbReference>
<dbReference type="AlphaFoldDB" id="A0A7J8F5P2"/>
<dbReference type="Proteomes" id="UP000593571">
    <property type="component" value="Unassembled WGS sequence"/>
</dbReference>
<accession>A0A7J8F5P2</accession>
<dbReference type="Pfam" id="PF12756">
    <property type="entry name" value="zf-C2H2_2"/>
    <property type="match status" value="1"/>
</dbReference>
<keyword evidence="6" id="KW-0677">Repeat</keyword>
<comment type="similarity">
    <text evidence="10">Belongs to the REI1 family.</text>
</comment>
<reference evidence="17 18" key="1">
    <citation type="journal article" date="2020" name="Nature">
        <title>Six reference-quality genomes reveal evolution of bat adaptations.</title>
        <authorList>
            <person name="Jebb D."/>
            <person name="Huang Z."/>
            <person name="Pippel M."/>
            <person name="Hughes G.M."/>
            <person name="Lavrichenko K."/>
            <person name="Devanna P."/>
            <person name="Winkler S."/>
            <person name="Jermiin L.S."/>
            <person name="Skirmuntt E.C."/>
            <person name="Katzourakis A."/>
            <person name="Burkitt-Gray L."/>
            <person name="Ray D.A."/>
            <person name="Sullivan K.A.M."/>
            <person name="Roscito J.G."/>
            <person name="Kirilenko B.M."/>
            <person name="Davalos L.M."/>
            <person name="Corthals A.P."/>
            <person name="Power M.L."/>
            <person name="Jones G."/>
            <person name="Ransome R.D."/>
            <person name="Dechmann D.K.N."/>
            <person name="Locatelli A.G."/>
            <person name="Puechmaille S.J."/>
            <person name="Fedrigo O."/>
            <person name="Jarvis E.D."/>
            <person name="Hiller M."/>
            <person name="Vernes S.C."/>
            <person name="Myers E.W."/>
            <person name="Teeling E.C."/>
        </authorList>
    </citation>
    <scope>NUCLEOTIDE SEQUENCE [LARGE SCALE GENOMIC DNA]</scope>
    <source>
        <strain evidence="17">MRouAeg1</strain>
        <tissue evidence="17">Muscle</tissue>
    </source>
</reference>
<feature type="domain" description="C2H2-type" evidence="16">
    <location>
        <begin position="6"/>
        <end position="28"/>
    </location>
</feature>
<dbReference type="FunFam" id="3.30.160.60:FF:000915">
    <property type="entry name" value="Zinc finger protein 622"/>
    <property type="match status" value="1"/>
</dbReference>
<feature type="compositionally biased region" description="Low complexity" evidence="15">
    <location>
        <begin position="134"/>
        <end position="145"/>
    </location>
</feature>
<dbReference type="GO" id="GO:0003676">
    <property type="term" value="F:nucleic acid binding"/>
    <property type="evidence" value="ECO:0007669"/>
    <property type="project" value="InterPro"/>
</dbReference>
<dbReference type="GO" id="GO:0008270">
    <property type="term" value="F:zinc ion binding"/>
    <property type="evidence" value="ECO:0007669"/>
    <property type="project" value="UniProtKB-KW"/>
</dbReference>
<organism evidence="17 18">
    <name type="scientific">Rousettus aegyptiacus</name>
    <name type="common">Egyptian fruit bat</name>
    <name type="synonym">Pteropus aegyptiacus</name>
    <dbReference type="NCBI Taxonomy" id="9407"/>
    <lineage>
        <taxon>Eukaryota</taxon>
        <taxon>Metazoa</taxon>
        <taxon>Chordata</taxon>
        <taxon>Craniata</taxon>
        <taxon>Vertebrata</taxon>
        <taxon>Euteleostomi</taxon>
        <taxon>Mammalia</taxon>
        <taxon>Eutheria</taxon>
        <taxon>Laurasiatheria</taxon>
        <taxon>Chiroptera</taxon>
        <taxon>Yinpterochiroptera</taxon>
        <taxon>Pteropodoidea</taxon>
        <taxon>Pteropodidae</taxon>
        <taxon>Rousettinae</taxon>
        <taxon>Rousettus</taxon>
    </lineage>
</organism>
<evidence type="ECO:0000256" key="15">
    <source>
        <dbReference type="SAM" id="MobiDB-lite"/>
    </source>
</evidence>
<evidence type="ECO:0000256" key="8">
    <source>
        <dbReference type="ARBA" id="ARBA00022833"/>
    </source>
</evidence>
<dbReference type="GO" id="GO:0005634">
    <property type="term" value="C:nucleus"/>
    <property type="evidence" value="ECO:0007669"/>
    <property type="project" value="UniProtKB-SubCell"/>
</dbReference>
<keyword evidence="7" id="KW-0863">Zinc-finger</keyword>
<keyword evidence="4" id="KW-0690">Ribosome biogenesis</keyword>
<evidence type="ECO:0000256" key="5">
    <source>
        <dbReference type="ARBA" id="ARBA00022723"/>
    </source>
</evidence>
<dbReference type="SMART" id="SM00451">
    <property type="entry name" value="ZnF_U1"/>
    <property type="match status" value="2"/>
</dbReference>
<evidence type="ECO:0000259" key="16">
    <source>
        <dbReference type="PROSITE" id="PS00028"/>
    </source>
</evidence>
<dbReference type="InterPro" id="IPR036236">
    <property type="entry name" value="Znf_C2H2_sf"/>
</dbReference>
<dbReference type="GO" id="GO:0042273">
    <property type="term" value="P:ribosomal large subunit biogenesis"/>
    <property type="evidence" value="ECO:0007669"/>
    <property type="project" value="TreeGrafter"/>
</dbReference>
<evidence type="ECO:0000256" key="2">
    <source>
        <dbReference type="ARBA" id="ARBA00004496"/>
    </source>
</evidence>
<evidence type="ECO:0000313" key="17">
    <source>
        <dbReference type="EMBL" id="KAF6442930.1"/>
    </source>
</evidence>
<feature type="compositionally biased region" description="Acidic residues" evidence="15">
    <location>
        <begin position="191"/>
        <end position="206"/>
    </location>
</feature>
<evidence type="ECO:0000256" key="6">
    <source>
        <dbReference type="ARBA" id="ARBA00022737"/>
    </source>
</evidence>